<feature type="region of interest" description="Disordered" evidence="3">
    <location>
        <begin position="138"/>
        <end position="158"/>
    </location>
</feature>
<dbReference type="EMBL" id="JAPFRF010000016">
    <property type="protein sequence ID" value="KAJ7309701.1"/>
    <property type="molecule type" value="Genomic_DNA"/>
</dbReference>
<dbReference type="Gene3D" id="2.60.120.290">
    <property type="entry name" value="Spermadhesin, CUB domain"/>
    <property type="match status" value="1"/>
</dbReference>
<evidence type="ECO:0000256" key="3">
    <source>
        <dbReference type="SAM" id="MobiDB-lite"/>
    </source>
</evidence>
<dbReference type="Proteomes" id="UP001142489">
    <property type="component" value="Unassembled WGS sequence"/>
</dbReference>
<evidence type="ECO:0000313" key="6">
    <source>
        <dbReference type="Proteomes" id="UP001142489"/>
    </source>
</evidence>
<evidence type="ECO:0000256" key="2">
    <source>
        <dbReference type="PROSITE-ProRule" id="PRU00059"/>
    </source>
</evidence>
<dbReference type="InterPro" id="IPR000859">
    <property type="entry name" value="CUB_dom"/>
</dbReference>
<keyword evidence="1 2" id="KW-1015">Disulfide bond</keyword>
<sequence length="345" mass="38104">MGQRRALPLLAAATLVTATAIGFWGAEAKVYYSCGAQFKSMERGLILSPGFPNNYSSGIHCIWEFFIPARTYLMLEIFDFDVFESISENPDTWNGFLSIPENANKEFLSREENIDFPTIFPTVSSTLQESNSSDFYNLPGGLPEAASQKLEPQPSQEIKEPKELGATSLSEFLGPNKDNLPRQIHAGAQEEDKNPEGKVLFSHLTTEGRSNRSEDHNQHSKEDMAVSTMVSPGDSTTTIGPSAEICPHDVLYVSDLFAFSSRFCGANSPLNKTMTFGSSLKMVEVIVELITTTDHGRGFAMLFEYKNETERVDKNDSKEGKENIMILVIITGILFLLLSSCPPSV</sequence>
<feature type="region of interest" description="Disordered" evidence="3">
    <location>
        <begin position="205"/>
        <end position="236"/>
    </location>
</feature>
<comment type="caution">
    <text evidence="5">The sequence shown here is derived from an EMBL/GenBank/DDBJ whole genome shotgun (WGS) entry which is preliminary data.</text>
</comment>
<feature type="disulfide bond" evidence="2">
    <location>
        <begin position="34"/>
        <end position="61"/>
    </location>
</feature>
<proteinExistence type="predicted"/>
<organism evidence="5 6">
    <name type="scientific">Phrynocephalus forsythii</name>
    <dbReference type="NCBI Taxonomy" id="171643"/>
    <lineage>
        <taxon>Eukaryota</taxon>
        <taxon>Metazoa</taxon>
        <taxon>Chordata</taxon>
        <taxon>Craniata</taxon>
        <taxon>Vertebrata</taxon>
        <taxon>Euteleostomi</taxon>
        <taxon>Lepidosauria</taxon>
        <taxon>Squamata</taxon>
        <taxon>Bifurcata</taxon>
        <taxon>Unidentata</taxon>
        <taxon>Episquamata</taxon>
        <taxon>Toxicofera</taxon>
        <taxon>Iguania</taxon>
        <taxon>Acrodonta</taxon>
        <taxon>Agamidae</taxon>
        <taxon>Agaminae</taxon>
        <taxon>Phrynocephalus</taxon>
    </lineage>
</organism>
<feature type="compositionally biased region" description="Basic and acidic residues" evidence="3">
    <location>
        <begin position="209"/>
        <end position="224"/>
    </location>
</feature>
<dbReference type="InterPro" id="IPR035914">
    <property type="entry name" value="Sperma_CUB_dom_sf"/>
</dbReference>
<gene>
    <name evidence="5" type="ORF">JRQ81_007761</name>
</gene>
<reference evidence="5" key="1">
    <citation type="journal article" date="2023" name="DNA Res.">
        <title>Chromosome-level genome assembly of Phrynocephalus forsythii using third-generation DNA sequencing and Hi-C analysis.</title>
        <authorList>
            <person name="Qi Y."/>
            <person name="Zhao W."/>
            <person name="Zhao Y."/>
            <person name="Niu C."/>
            <person name="Cao S."/>
            <person name="Zhang Y."/>
        </authorList>
    </citation>
    <scope>NUCLEOTIDE SEQUENCE</scope>
    <source>
        <tissue evidence="5">Muscle</tissue>
    </source>
</reference>
<dbReference type="OrthoDB" id="8951018at2759"/>
<dbReference type="SUPFAM" id="SSF49854">
    <property type="entry name" value="Spermadhesin, CUB domain"/>
    <property type="match status" value="1"/>
</dbReference>
<evidence type="ECO:0000259" key="4">
    <source>
        <dbReference type="PROSITE" id="PS01180"/>
    </source>
</evidence>
<dbReference type="CDD" id="cd00041">
    <property type="entry name" value="CUB"/>
    <property type="match status" value="1"/>
</dbReference>
<evidence type="ECO:0000313" key="5">
    <source>
        <dbReference type="EMBL" id="KAJ7309701.1"/>
    </source>
</evidence>
<name>A0A9Q0XD39_9SAUR</name>
<comment type="caution">
    <text evidence="2">Lacks conserved residue(s) required for the propagation of feature annotation.</text>
</comment>
<evidence type="ECO:0000256" key="1">
    <source>
        <dbReference type="ARBA" id="ARBA00023157"/>
    </source>
</evidence>
<feature type="domain" description="CUB" evidence="4">
    <location>
        <begin position="34"/>
        <end position="110"/>
    </location>
</feature>
<dbReference type="Pfam" id="PF00431">
    <property type="entry name" value="CUB"/>
    <property type="match status" value="1"/>
</dbReference>
<keyword evidence="6" id="KW-1185">Reference proteome</keyword>
<protein>
    <recommendedName>
        <fullName evidence="4">CUB domain-containing protein</fullName>
    </recommendedName>
</protein>
<dbReference type="PROSITE" id="PS01180">
    <property type="entry name" value="CUB"/>
    <property type="match status" value="1"/>
</dbReference>
<dbReference type="AlphaFoldDB" id="A0A9Q0XD39"/>
<accession>A0A9Q0XD39</accession>